<dbReference type="Gene3D" id="1.10.287.470">
    <property type="entry name" value="Helix hairpin bin"/>
    <property type="match status" value="1"/>
</dbReference>
<dbReference type="PANTHER" id="PTHR30469">
    <property type="entry name" value="MULTIDRUG RESISTANCE PROTEIN MDTA"/>
    <property type="match status" value="1"/>
</dbReference>
<feature type="non-terminal residue" evidence="2">
    <location>
        <position position="1"/>
    </location>
</feature>
<dbReference type="GO" id="GO:1990281">
    <property type="term" value="C:efflux pump complex"/>
    <property type="evidence" value="ECO:0007669"/>
    <property type="project" value="TreeGrafter"/>
</dbReference>
<sequence>RHLVEDAEADLLTARSKADIAAEEVRSATLELDSQRITAAFGGTVTTRYAEIGQWVDPTETLFTLVDDSQREIEAHVDAADSVAVNVGQVVIVSSDAFPGLEWQESVVRLGAEAGSQQNANSIKVYVSLGSDSPVLHYGQQVNADIRTVWNSNTLKIPFAALSRHNGQTVVAVLEGEHARMKIIETGIEDFSMAEVKQGLSVGETVILLRGTTLKNGDKVYSRTLSK</sequence>
<dbReference type="AlphaFoldDB" id="A0A3B1A4S1"/>
<reference evidence="2" key="1">
    <citation type="submission" date="2018-06" db="EMBL/GenBank/DDBJ databases">
        <authorList>
            <person name="Zhirakovskaya E."/>
        </authorList>
    </citation>
    <scope>NUCLEOTIDE SEQUENCE</scope>
</reference>
<dbReference type="Gene3D" id="2.40.30.170">
    <property type="match status" value="1"/>
</dbReference>
<proteinExistence type="predicted"/>
<feature type="domain" description="Multidrug resistance protein MdtA-like C-terminal permuted SH3" evidence="1">
    <location>
        <begin position="153"/>
        <end position="208"/>
    </location>
</feature>
<name>A0A3B1A4S1_9ZZZZ</name>
<dbReference type="InterPro" id="IPR006143">
    <property type="entry name" value="RND_pump_MFP"/>
</dbReference>
<dbReference type="Pfam" id="PF25967">
    <property type="entry name" value="RND-MFP_C"/>
    <property type="match status" value="1"/>
</dbReference>
<organism evidence="2">
    <name type="scientific">hydrothermal vent metagenome</name>
    <dbReference type="NCBI Taxonomy" id="652676"/>
    <lineage>
        <taxon>unclassified sequences</taxon>
        <taxon>metagenomes</taxon>
        <taxon>ecological metagenomes</taxon>
    </lineage>
</organism>
<protein>
    <recommendedName>
        <fullName evidence="1">Multidrug resistance protein MdtA-like C-terminal permuted SH3 domain-containing protein</fullName>
    </recommendedName>
</protein>
<dbReference type="GO" id="GO:0015562">
    <property type="term" value="F:efflux transmembrane transporter activity"/>
    <property type="evidence" value="ECO:0007669"/>
    <property type="project" value="TreeGrafter"/>
</dbReference>
<evidence type="ECO:0000313" key="2">
    <source>
        <dbReference type="EMBL" id="VAW96570.1"/>
    </source>
</evidence>
<dbReference type="EMBL" id="UOFV01000090">
    <property type="protein sequence ID" value="VAW96570.1"/>
    <property type="molecule type" value="Genomic_DNA"/>
</dbReference>
<accession>A0A3B1A4S1</accession>
<dbReference type="NCBIfam" id="TIGR01730">
    <property type="entry name" value="RND_mfp"/>
    <property type="match status" value="1"/>
</dbReference>
<gene>
    <name evidence="2" type="ORF">MNBD_GAMMA19-716</name>
</gene>
<dbReference type="Gene3D" id="2.40.420.20">
    <property type="match status" value="1"/>
</dbReference>
<dbReference type="PANTHER" id="PTHR30469:SF15">
    <property type="entry name" value="HLYD FAMILY OF SECRETION PROTEINS"/>
    <property type="match status" value="1"/>
</dbReference>
<evidence type="ECO:0000259" key="1">
    <source>
        <dbReference type="Pfam" id="PF25967"/>
    </source>
</evidence>
<dbReference type="InterPro" id="IPR058627">
    <property type="entry name" value="MdtA-like_C"/>
</dbReference>
<dbReference type="Gene3D" id="2.40.50.100">
    <property type="match status" value="1"/>
</dbReference>